<evidence type="ECO:0000313" key="16">
    <source>
        <dbReference type="Proteomes" id="UP000255417"/>
    </source>
</evidence>
<evidence type="ECO:0000259" key="14">
    <source>
        <dbReference type="Pfam" id="PF05662"/>
    </source>
</evidence>
<evidence type="ECO:0000256" key="3">
    <source>
        <dbReference type="ARBA" id="ARBA00005848"/>
    </source>
</evidence>
<evidence type="ECO:0000256" key="1">
    <source>
        <dbReference type="ARBA" id="ARBA00004241"/>
    </source>
</evidence>
<keyword evidence="7 11" id="KW-0732">Signal</keyword>
<keyword evidence="5" id="KW-1134">Transmembrane beta strand</keyword>
<evidence type="ECO:0000256" key="9">
    <source>
        <dbReference type="ARBA" id="ARBA00023136"/>
    </source>
</evidence>
<dbReference type="SUPFAM" id="SSF54523">
    <property type="entry name" value="Pili subunits"/>
    <property type="match status" value="1"/>
</dbReference>
<dbReference type="Pfam" id="PF05658">
    <property type="entry name" value="YadA_head"/>
    <property type="match status" value="1"/>
</dbReference>
<comment type="subcellular location">
    <subcellularLocation>
        <location evidence="2">Cell outer membrane</location>
    </subcellularLocation>
    <subcellularLocation>
        <location evidence="1">Cell surface</location>
    </subcellularLocation>
</comment>
<organism evidence="15 16">
    <name type="scientific">Phocoenobacter uteri</name>
    <dbReference type="NCBI Taxonomy" id="146806"/>
    <lineage>
        <taxon>Bacteria</taxon>
        <taxon>Pseudomonadati</taxon>
        <taxon>Pseudomonadota</taxon>
        <taxon>Gammaproteobacteria</taxon>
        <taxon>Pasteurellales</taxon>
        <taxon>Pasteurellaceae</taxon>
        <taxon>Phocoenobacter</taxon>
    </lineage>
</organism>
<feature type="domain" description="Trimeric autotransporter adhesin YadA-like stalk" evidence="14">
    <location>
        <begin position="1233"/>
        <end position="1269"/>
    </location>
</feature>
<evidence type="ECO:0000256" key="8">
    <source>
        <dbReference type="ARBA" id="ARBA00022927"/>
    </source>
</evidence>
<evidence type="ECO:0000256" key="6">
    <source>
        <dbReference type="ARBA" id="ARBA00022692"/>
    </source>
</evidence>
<dbReference type="Gene3D" id="3.30.1300.30">
    <property type="entry name" value="GSPII I/J protein-like"/>
    <property type="match status" value="1"/>
</dbReference>
<dbReference type="Proteomes" id="UP000255417">
    <property type="component" value="Unassembled WGS sequence"/>
</dbReference>
<comment type="similarity">
    <text evidence="3">Belongs to the autotransporter-2 (AT-2) (TC 1.B.40) family.</text>
</comment>
<dbReference type="RefSeq" id="WP_115314937.1">
    <property type="nucleotide sequence ID" value="NZ_LWIF01000001.1"/>
</dbReference>
<keyword evidence="4" id="KW-0813">Transport</keyword>
<dbReference type="Gene3D" id="2.150.10.10">
    <property type="entry name" value="Serralysin-like metalloprotease, C-terminal"/>
    <property type="match status" value="4"/>
</dbReference>
<accession>A0A379C8F5</accession>
<feature type="chain" id="PRO_5016590043" evidence="11">
    <location>
        <begin position="25"/>
        <end position="1347"/>
    </location>
</feature>
<keyword evidence="9" id="KW-0472">Membrane</keyword>
<dbReference type="GO" id="GO:0009279">
    <property type="term" value="C:cell outer membrane"/>
    <property type="evidence" value="ECO:0007669"/>
    <property type="project" value="UniProtKB-SubCell"/>
</dbReference>
<keyword evidence="10" id="KW-0998">Cell outer membrane</keyword>
<reference evidence="15 16" key="1">
    <citation type="submission" date="2018-06" db="EMBL/GenBank/DDBJ databases">
        <authorList>
            <consortium name="Pathogen Informatics"/>
            <person name="Doyle S."/>
        </authorList>
    </citation>
    <scope>NUCLEOTIDE SEQUENCE [LARGE SCALE GENOMIC DNA]</scope>
    <source>
        <strain evidence="15 16">NCTC12872</strain>
    </source>
</reference>
<dbReference type="GO" id="GO:0015031">
    <property type="term" value="P:protein transport"/>
    <property type="evidence" value="ECO:0007669"/>
    <property type="project" value="UniProtKB-KW"/>
</dbReference>
<dbReference type="GO" id="GO:0009986">
    <property type="term" value="C:cell surface"/>
    <property type="evidence" value="ECO:0007669"/>
    <property type="project" value="UniProtKB-SubCell"/>
</dbReference>
<dbReference type="InterPro" id="IPR008635">
    <property type="entry name" value="Coiled_stalk_dom"/>
</dbReference>
<proteinExistence type="inferred from homology"/>
<keyword evidence="8" id="KW-0653">Protein transport</keyword>
<dbReference type="Pfam" id="PF05662">
    <property type="entry name" value="YadA_stalk"/>
    <property type="match status" value="1"/>
</dbReference>
<name>A0A379C8F5_9PAST</name>
<dbReference type="Gene3D" id="1.20.5.170">
    <property type="match status" value="1"/>
</dbReference>
<sequence>MTNYNNITIATTLLLSLTAGTAFAAIATARAGLNSVILNDGTASGQNAIVGGILNHADGVQSAVIGGAYNNVKTTGGKNSALFGGYKNTIENSGNNNGIFAGDNNTINNVRDRNIIVGSQRSTITGASSFDNVIIGGGDTQQGGNKIINGDNNTVIGGLANIITGDGKYYDNNSILGGHTNNITKTAKNAAIVAGNRNKVEANNSAIVGGANGHIKSTGTSSVILGGGSQGANTITGIESAILAGHGHKIEGAGTNTSAIIAGRSHTVKADDAVIIGGGEGSVGNTVDTRGENAIIAGGYGHKVNATNTGILGGHHNEITHGESVILGGSNNKIKQENSAILAGGRNEITGSYSIVSGNTNKTSGNQSVILGGNSHISSGVNSVILGGNENGTTAKDSVVFGGYDNKITAGEKNFILGGKQNRVSGTLSGAIGGVGNNISGSKSYAIGGGNTVASTVDYILGENNNIRGRYNYIIGSGNTSTQEKVYILGSNVDASGATRAVVLGDGSTAVTDAVSVGTEAAPRNIKHVKDGLISDTSLDAINGSQVTTITEKGVVNDKYIAVQRDSTQENGTAPHINAHKKHYKIGLTQEATDKIDSIETKANKNADNLSEADVTAWKNKLGVVDGVDTKVTNVSLNDKNQLTISQNNGEADLTVDLAGLKTELSDVVSTDHSVVIAGKDLEKGNVDLSVNVDGTTITKNEQGQLTANFTDTNSIETVTQGDGITVSGGTEAKNKNWIVSLSDETKATLSQVGKNKTNIEANKTAIADNSAKITKNQTAIEGNKTNIEANKTAIADNSAKITENQTAIEGNKTNIEANKTAIADNSAKITENQTAIEGNKTNIEANKTAIEKNKTALSKKLGADNMRGVLTSQSITVTGEGVSRLFKDINIEVKTEGEVADGNTQVVNGGTVKKYLDENHYTKTKTDELLNQKVNVADMNKSITGKGITVKGEGVNQLLGAVELSISDNAVTTDKIADKNVTKEKLSDDVQATLTQVTINKNNIAGNTAKITKNQTAIAGNTTQIETINNLLGKDIVDEKERQKLLKTYDVSQRGEVHTNSILTAIHNMNEEGIKFLHVNDETPNGVAPKDKVNDFDSSASGSYAIAIGARSSAEGKKSIAIGYGNTVKGNQSGAIGDPSIVEADNSYSVGNNNKILKGSDDSFVLGNNVTANVGNSVYLGANSTAVRQDSVTTGGLSKVDTATVNGITYGGFAGNTPSGIVSVGSVGKERRVQNVAAGKISAGSTDAINGSQLHQVITQLNQDNKEALKRAISGTAISSAIANLPQEYLPGRSMAAVGTAHYRGTTALAVGMSTISDNGKWILKGSVSSDFNQDTVFGGGAGYSW</sequence>
<evidence type="ECO:0000259" key="13">
    <source>
        <dbReference type="Pfam" id="PF05658"/>
    </source>
</evidence>
<dbReference type="CDD" id="cd12820">
    <property type="entry name" value="LbR_YadA-like"/>
    <property type="match status" value="1"/>
</dbReference>
<dbReference type="InterPro" id="IPR011049">
    <property type="entry name" value="Serralysin-like_metalloprot_C"/>
</dbReference>
<evidence type="ECO:0000256" key="5">
    <source>
        <dbReference type="ARBA" id="ARBA00022452"/>
    </source>
</evidence>
<protein>
    <submittedName>
        <fullName evidence="15">YadA-like C-terminal region</fullName>
    </submittedName>
</protein>
<evidence type="ECO:0000256" key="7">
    <source>
        <dbReference type="ARBA" id="ARBA00022729"/>
    </source>
</evidence>
<evidence type="ECO:0000259" key="12">
    <source>
        <dbReference type="Pfam" id="PF03895"/>
    </source>
</evidence>
<dbReference type="InterPro" id="IPR005594">
    <property type="entry name" value="YadA_C"/>
</dbReference>
<gene>
    <name evidence="15" type="ORF">NCTC12872_00370</name>
</gene>
<evidence type="ECO:0000256" key="10">
    <source>
        <dbReference type="ARBA" id="ARBA00023237"/>
    </source>
</evidence>
<evidence type="ECO:0000256" key="4">
    <source>
        <dbReference type="ARBA" id="ARBA00022448"/>
    </source>
</evidence>
<feature type="signal peptide" evidence="11">
    <location>
        <begin position="1"/>
        <end position="24"/>
    </location>
</feature>
<dbReference type="InterPro" id="IPR008640">
    <property type="entry name" value="Adhesin_Head_dom"/>
</dbReference>
<dbReference type="Pfam" id="PF03895">
    <property type="entry name" value="YadA_anchor"/>
    <property type="match status" value="1"/>
</dbReference>
<keyword evidence="6" id="KW-0812">Transmembrane</keyword>
<feature type="domain" description="Trimeric autotransporter adhesin YadA-like head" evidence="13">
    <location>
        <begin position="1101"/>
        <end position="1126"/>
    </location>
</feature>
<evidence type="ECO:0000256" key="11">
    <source>
        <dbReference type="SAM" id="SignalP"/>
    </source>
</evidence>
<evidence type="ECO:0000256" key="2">
    <source>
        <dbReference type="ARBA" id="ARBA00004442"/>
    </source>
</evidence>
<dbReference type="EMBL" id="UGTA01000001">
    <property type="protein sequence ID" value="SUB58408.1"/>
    <property type="molecule type" value="Genomic_DNA"/>
</dbReference>
<evidence type="ECO:0000313" key="15">
    <source>
        <dbReference type="EMBL" id="SUB58408.1"/>
    </source>
</evidence>
<dbReference type="InterPro" id="IPR045584">
    <property type="entry name" value="Pilin-like"/>
</dbReference>
<dbReference type="Gene3D" id="1.20.5.340">
    <property type="match status" value="1"/>
</dbReference>
<keyword evidence="16" id="KW-1185">Reference proteome</keyword>
<feature type="domain" description="Trimeric autotransporter adhesin YadA-like C-terminal membrane anchor" evidence="12">
    <location>
        <begin position="1287"/>
        <end position="1347"/>
    </location>
</feature>
<dbReference type="SUPFAM" id="SSF101967">
    <property type="entry name" value="Adhesin YadA, collagen-binding domain"/>
    <property type="match status" value="2"/>
</dbReference>
<dbReference type="OrthoDB" id="5680814at2"/>